<dbReference type="Pfam" id="PF07991">
    <property type="entry name" value="KARI_N"/>
    <property type="match status" value="1"/>
</dbReference>
<gene>
    <name evidence="4" type="ORF">E3J84_05835</name>
</gene>
<protein>
    <submittedName>
        <fullName evidence="4">Oxidoreductase</fullName>
    </submittedName>
</protein>
<dbReference type="GO" id="GO:0070403">
    <property type="term" value="F:NAD+ binding"/>
    <property type="evidence" value="ECO:0007669"/>
    <property type="project" value="TreeGrafter"/>
</dbReference>
<dbReference type="EMBL" id="SOKJ01000333">
    <property type="protein sequence ID" value="TET08815.1"/>
    <property type="molecule type" value="Genomic_DNA"/>
</dbReference>
<dbReference type="GO" id="GO:0006571">
    <property type="term" value="P:tyrosine biosynthetic process"/>
    <property type="evidence" value="ECO:0007669"/>
    <property type="project" value="TreeGrafter"/>
</dbReference>
<evidence type="ECO:0000259" key="2">
    <source>
        <dbReference type="Pfam" id="PF07991"/>
    </source>
</evidence>
<dbReference type="InterPro" id="IPR013116">
    <property type="entry name" value="KARI_N"/>
</dbReference>
<dbReference type="Gene3D" id="1.10.3640.10">
    <property type="entry name" value="Semialdehyde dehydrogenase-like, C-terminal"/>
    <property type="match status" value="1"/>
</dbReference>
<evidence type="ECO:0000259" key="3">
    <source>
        <dbReference type="Pfam" id="PF16896"/>
    </source>
</evidence>
<dbReference type="Proteomes" id="UP000316360">
    <property type="component" value="Unassembled WGS sequence"/>
</dbReference>
<dbReference type="InterPro" id="IPR031663">
    <property type="entry name" value="PGDH_C"/>
</dbReference>
<dbReference type="Gene3D" id="3.40.50.720">
    <property type="entry name" value="NAD(P)-binding Rossmann-like Domain"/>
    <property type="match status" value="1"/>
</dbReference>
<sequence>MSYTVTIVGAAGKMGTRCTNNLVKEDYKLLLCEKGEKGVEKLQERGFKITPSEEAVPRTDIVVMAVPDVVLGNVAQKIVPMLKEGTTMIMLDPAVAYAGGIPLRKNVSYVVTHPCHPSLFKEQTTPEAREDIFGGIAAVQDIVIALIHGSEENFQEARKLCCRIFAPVENCHRVSLEQMAMLEPALSEVIGATAASILKKAVDVAAKYGVPREAAKAFILGHINIELAVAFGVIDSPLSDAAQVAVKLGKRWVFQSDWEKVFKPEMVHRAVDFMLHPEKLKK</sequence>
<dbReference type="AlphaFoldDB" id="A0A523RSQ1"/>
<proteinExistence type="predicted"/>
<feature type="domain" description="KARI N-terminal Rossmann" evidence="2">
    <location>
        <begin position="4"/>
        <end position="110"/>
    </location>
</feature>
<dbReference type="GO" id="GO:0008977">
    <property type="term" value="F:prephenate dehydrogenase (NAD+) activity"/>
    <property type="evidence" value="ECO:0007669"/>
    <property type="project" value="TreeGrafter"/>
</dbReference>
<dbReference type="InterPro" id="IPR050812">
    <property type="entry name" value="Preph/Arog_dehydrog"/>
</dbReference>
<dbReference type="PANTHER" id="PTHR21363:SF0">
    <property type="entry name" value="PREPHENATE DEHYDROGENASE [NADP(+)]"/>
    <property type="match status" value="1"/>
</dbReference>
<organism evidence="4 5">
    <name type="scientific">Aerophobetes bacterium</name>
    <dbReference type="NCBI Taxonomy" id="2030807"/>
    <lineage>
        <taxon>Bacteria</taxon>
        <taxon>Candidatus Aerophobota</taxon>
    </lineage>
</organism>
<dbReference type="Pfam" id="PF16896">
    <property type="entry name" value="PGDH_C"/>
    <property type="match status" value="1"/>
</dbReference>
<feature type="domain" description="Phosphogluconate dehydrogenase (decarboxylating) C-terminal" evidence="3">
    <location>
        <begin position="122"/>
        <end position="274"/>
    </location>
</feature>
<comment type="caution">
    <text evidence="4">The sequence shown here is derived from an EMBL/GenBank/DDBJ whole genome shotgun (WGS) entry which is preliminary data.</text>
</comment>
<dbReference type="InterPro" id="IPR037161">
    <property type="entry name" value="Semialdehyde_DH-like_C"/>
</dbReference>
<reference evidence="4 5" key="1">
    <citation type="submission" date="2019-03" db="EMBL/GenBank/DDBJ databases">
        <title>Metabolic potential of uncultured bacteria and archaea associated with petroleum seepage in deep-sea sediments.</title>
        <authorList>
            <person name="Dong X."/>
            <person name="Hubert C."/>
        </authorList>
    </citation>
    <scope>NUCLEOTIDE SEQUENCE [LARGE SCALE GENOMIC DNA]</scope>
    <source>
        <strain evidence="4">E44_bin7</strain>
    </source>
</reference>
<name>A0A523RSQ1_UNCAE</name>
<evidence type="ECO:0000313" key="4">
    <source>
        <dbReference type="EMBL" id="TET08815.1"/>
    </source>
</evidence>
<evidence type="ECO:0000313" key="5">
    <source>
        <dbReference type="Proteomes" id="UP000316360"/>
    </source>
</evidence>
<dbReference type="PANTHER" id="PTHR21363">
    <property type="entry name" value="PREPHENATE DEHYDROGENASE"/>
    <property type="match status" value="1"/>
</dbReference>
<keyword evidence="1" id="KW-0560">Oxidoreductase</keyword>
<accession>A0A523RSQ1</accession>
<evidence type="ECO:0000256" key="1">
    <source>
        <dbReference type="ARBA" id="ARBA00023002"/>
    </source>
</evidence>
<dbReference type="InterPro" id="IPR036291">
    <property type="entry name" value="NAD(P)-bd_dom_sf"/>
</dbReference>
<dbReference type="SUPFAM" id="SSF51735">
    <property type="entry name" value="NAD(P)-binding Rossmann-fold domains"/>
    <property type="match status" value="1"/>
</dbReference>